<evidence type="ECO:0000313" key="1">
    <source>
        <dbReference type="EMBL" id="MBC5629135.1"/>
    </source>
</evidence>
<protein>
    <submittedName>
        <fullName evidence="1">Sirohydrochlorin cobaltochelatase</fullName>
    </submittedName>
</protein>
<dbReference type="Proteomes" id="UP000596929">
    <property type="component" value="Unassembled WGS sequence"/>
</dbReference>
<sequence>MKRAVLIVSFGSSNLEAYKQVEAFIKSIKVSIDQELFVQCVFTSNILIKRMKEKNNIEILNIKEALDNLFNNDYEEVILQPLHMIDGKDCDSLRNILEENRGRFNNIKLNPTLLINKGKNTSESASNIANAIKNNIDKDKCVVLVGHGSNRCSDNCCYTSININECCGTDGSVCNDDCYQEIEKSLARIGYNKIIIGTLEGSRTREVVLKELKEKEIHKVIIMPLLVLPGNHIVKDIKGDNSWESLFNENNIKTEVILKSLLEYEDIQKLYIDMISEALFNL</sequence>
<dbReference type="SUPFAM" id="SSF53800">
    <property type="entry name" value="Chelatase"/>
    <property type="match status" value="1"/>
</dbReference>
<organism evidence="1 2">
    <name type="scientific">Clostridium hominis</name>
    <dbReference type="NCBI Taxonomy" id="2763036"/>
    <lineage>
        <taxon>Bacteria</taxon>
        <taxon>Bacillati</taxon>
        <taxon>Bacillota</taxon>
        <taxon>Clostridia</taxon>
        <taxon>Eubacteriales</taxon>
        <taxon>Clostridiaceae</taxon>
        <taxon>Clostridium</taxon>
    </lineage>
</organism>
<reference evidence="1 2" key="1">
    <citation type="submission" date="2020-08" db="EMBL/GenBank/DDBJ databases">
        <title>Genome public.</title>
        <authorList>
            <person name="Liu C."/>
            <person name="Sun Q."/>
        </authorList>
    </citation>
    <scope>NUCLEOTIDE SEQUENCE [LARGE SCALE GENOMIC DNA]</scope>
    <source>
        <strain evidence="1 2">NSJ-6</strain>
    </source>
</reference>
<comment type="caution">
    <text evidence="1">The sequence shown here is derived from an EMBL/GenBank/DDBJ whole genome shotgun (WGS) entry which is preliminary data.</text>
</comment>
<dbReference type="Pfam" id="PF06180">
    <property type="entry name" value="CbiK"/>
    <property type="match status" value="2"/>
</dbReference>
<dbReference type="InterPro" id="IPR010388">
    <property type="entry name" value="Anaerobic_Co-chelatase"/>
</dbReference>
<dbReference type="Gene3D" id="3.40.50.1400">
    <property type="match status" value="2"/>
</dbReference>
<dbReference type="EMBL" id="JACOOO010000016">
    <property type="protein sequence ID" value="MBC5629135.1"/>
    <property type="molecule type" value="Genomic_DNA"/>
</dbReference>
<proteinExistence type="predicted"/>
<name>A0ABR7DDH2_9CLOT</name>
<evidence type="ECO:0000313" key="2">
    <source>
        <dbReference type="Proteomes" id="UP000596929"/>
    </source>
</evidence>
<keyword evidence="2" id="KW-1185">Reference proteome</keyword>
<dbReference type="RefSeq" id="WP_032117505.1">
    <property type="nucleotide sequence ID" value="NZ_JACOOO010000016.1"/>
</dbReference>
<dbReference type="PIRSF" id="PIRSF033579">
    <property type="entry name" value="Anaer_Co_chel"/>
    <property type="match status" value="1"/>
</dbReference>
<accession>A0ABR7DDH2</accession>
<gene>
    <name evidence="1" type="ORF">H8S20_09545</name>
</gene>